<dbReference type="SMART" id="SM00225">
    <property type="entry name" value="BTB"/>
    <property type="match status" value="1"/>
</dbReference>
<accession>A0A226DRY0</accession>
<organism evidence="2 3">
    <name type="scientific">Folsomia candida</name>
    <name type="common">Springtail</name>
    <dbReference type="NCBI Taxonomy" id="158441"/>
    <lineage>
        <taxon>Eukaryota</taxon>
        <taxon>Metazoa</taxon>
        <taxon>Ecdysozoa</taxon>
        <taxon>Arthropoda</taxon>
        <taxon>Hexapoda</taxon>
        <taxon>Collembola</taxon>
        <taxon>Entomobryomorpha</taxon>
        <taxon>Isotomoidea</taxon>
        <taxon>Isotomidae</taxon>
        <taxon>Proisotominae</taxon>
        <taxon>Folsomia</taxon>
    </lineage>
</organism>
<comment type="caution">
    <text evidence="2">The sequence shown here is derived from an EMBL/GenBank/DDBJ whole genome shotgun (WGS) entry which is preliminary data.</text>
</comment>
<dbReference type="Gene3D" id="3.30.710.10">
    <property type="entry name" value="Potassium Channel Kv1.1, Chain A"/>
    <property type="match status" value="1"/>
</dbReference>
<protein>
    <submittedName>
        <fullName evidence="2">BTB/POZ domain-containing protein 3</fullName>
    </submittedName>
</protein>
<sequence length="497" mass="56684">MEYFSAKSLTAMMSRVLENGLFSDVVLLIGPEEYSIKAHKMVLAGRSTVFEAMLQSRWTEQQDEQDPDTMVRIRLPDHEVDSFKIFIRYLYTGKFPSTDDHQMLAILKLAHLYDVADLLGELVSRLGEKLDRCEHGVRIYTNLLLNCSVENCDLNTVTTCLSIYTSSRFIDTDLSQKSFQIFLKNVRTAGAENRYLSWDAETVRELLNQESLNIREVDLFRALLEWGKQSKKFDKDFPNSEALTELLKLIRFPIIGQQDFAAVVVPTGALPQEEVLAMFLHFSDSSKFPCSFNEHPRNGSSDVYLYPGGIANPNSVVKRFVDYHLEPEISLKVNVPLLVNGVRIFSEEINQIVEGGVRFKLCVTNNNGFIQARGDYIYIISDNSTDVVIMLEPALLLHPGEVYSFQVTCTPFNKKSLSLSYRMMQTLTCDFDEIWARTQNFHGVQNIRIEKAANVTITYHKETVEASNVRLNSTWISHIKFSMDQPEGDPSMPCRIT</sequence>
<dbReference type="Gene3D" id="1.25.40.420">
    <property type="match status" value="1"/>
</dbReference>
<dbReference type="OMA" id="FRALLEW"/>
<proteinExistence type="predicted"/>
<keyword evidence="3" id="KW-1185">Reference proteome</keyword>
<dbReference type="PANTHER" id="PTHR45774">
    <property type="entry name" value="BTB/POZ DOMAIN-CONTAINING"/>
    <property type="match status" value="1"/>
</dbReference>
<dbReference type="EMBL" id="LNIX01000014">
    <property type="protein sequence ID" value="OXA46966.1"/>
    <property type="molecule type" value="Genomic_DNA"/>
</dbReference>
<dbReference type="AlphaFoldDB" id="A0A226DRY0"/>
<evidence type="ECO:0000313" key="2">
    <source>
        <dbReference type="EMBL" id="OXA46966.1"/>
    </source>
</evidence>
<dbReference type="Pfam" id="PF07707">
    <property type="entry name" value="BACK"/>
    <property type="match status" value="1"/>
</dbReference>
<feature type="domain" description="BTB" evidence="1">
    <location>
        <begin position="23"/>
        <end position="99"/>
    </location>
</feature>
<name>A0A226DRY0_FOLCA</name>
<dbReference type="InterPro" id="IPR000210">
    <property type="entry name" value="BTB/POZ_dom"/>
</dbReference>
<gene>
    <name evidence="2" type="ORF">Fcan01_18289</name>
</gene>
<evidence type="ECO:0000259" key="1">
    <source>
        <dbReference type="PROSITE" id="PS50097"/>
    </source>
</evidence>
<dbReference type="SUPFAM" id="SSF54695">
    <property type="entry name" value="POZ domain"/>
    <property type="match status" value="1"/>
</dbReference>
<dbReference type="InterPro" id="IPR011333">
    <property type="entry name" value="SKP1/BTB/POZ_sf"/>
</dbReference>
<dbReference type="SMART" id="SM00875">
    <property type="entry name" value="BACK"/>
    <property type="match status" value="1"/>
</dbReference>
<dbReference type="Pfam" id="PF00651">
    <property type="entry name" value="BTB"/>
    <property type="match status" value="1"/>
</dbReference>
<dbReference type="CDD" id="cd18186">
    <property type="entry name" value="BTB_POZ_ZBTB_KLHL-like"/>
    <property type="match status" value="1"/>
</dbReference>
<dbReference type="PROSITE" id="PS50097">
    <property type="entry name" value="BTB"/>
    <property type="match status" value="1"/>
</dbReference>
<reference evidence="2 3" key="1">
    <citation type="submission" date="2015-12" db="EMBL/GenBank/DDBJ databases">
        <title>The genome of Folsomia candida.</title>
        <authorList>
            <person name="Faddeeva A."/>
            <person name="Derks M.F."/>
            <person name="Anvar Y."/>
            <person name="Smit S."/>
            <person name="Van Straalen N."/>
            <person name="Roelofs D."/>
        </authorList>
    </citation>
    <scope>NUCLEOTIDE SEQUENCE [LARGE SCALE GENOMIC DNA]</scope>
    <source>
        <strain evidence="2 3">VU population</strain>
        <tissue evidence="2">Whole body</tissue>
    </source>
</reference>
<evidence type="ECO:0000313" key="3">
    <source>
        <dbReference type="Proteomes" id="UP000198287"/>
    </source>
</evidence>
<dbReference type="PANTHER" id="PTHR45774:SF3">
    <property type="entry name" value="BTB (POZ) DOMAIN-CONTAINING 2B-RELATED"/>
    <property type="match status" value="1"/>
</dbReference>
<dbReference type="Proteomes" id="UP000198287">
    <property type="component" value="Unassembled WGS sequence"/>
</dbReference>
<dbReference type="OrthoDB" id="6419105at2759"/>
<dbReference type="InterPro" id="IPR011705">
    <property type="entry name" value="BACK"/>
</dbReference>